<organism evidence="1 2">
    <name type="scientific">Romboutsia ilealis</name>
    <dbReference type="NCBI Taxonomy" id="1115758"/>
    <lineage>
        <taxon>Bacteria</taxon>
        <taxon>Bacillati</taxon>
        <taxon>Bacillota</taxon>
        <taxon>Clostridia</taxon>
        <taxon>Peptostreptococcales</taxon>
        <taxon>Peptostreptococcaceae</taxon>
        <taxon>Romboutsia</taxon>
    </lineage>
</organism>
<gene>
    <name evidence="1" type="ORF">CRIB_1269</name>
</gene>
<dbReference type="RefSeq" id="WP_180703558.1">
    <property type="nucleotide sequence ID" value="NZ_CAJUCR010000002.1"/>
</dbReference>
<dbReference type="AlphaFoldDB" id="A0A1V1I170"/>
<dbReference type="Proteomes" id="UP000245622">
    <property type="component" value="Chromosome 1"/>
</dbReference>
<sequence>MKKELTYFNIEGEYGGNQNWFYDPMMRLGGCAAIATCDLCIYLNLYRGNKHLYPFNIDYLQKKDYIKFSKIMKKYLHPRMKGINTLQLYIDGFSSYLYDINDEEIKMEPFSGENSVYDGEKIVVSQIEKEIPIPFLLLKHKNKKLNELVWHWFLIVGYEKTEDDLLVKIATYGKYRWISFKNLWDTGYDEKGGMIIIT</sequence>
<dbReference type="GeneID" id="82205307"/>
<evidence type="ECO:0008006" key="3">
    <source>
        <dbReference type="Google" id="ProtNLM"/>
    </source>
</evidence>
<protein>
    <recommendedName>
        <fullName evidence="3">Peptidase C39-like domain-containing protein</fullName>
    </recommendedName>
</protein>
<accession>A0A1V1I170</accession>
<evidence type="ECO:0000313" key="2">
    <source>
        <dbReference type="Proteomes" id="UP000245622"/>
    </source>
</evidence>
<evidence type="ECO:0000313" key="1">
    <source>
        <dbReference type="EMBL" id="CED93879.1"/>
    </source>
</evidence>
<keyword evidence="2" id="KW-1185">Reference proteome</keyword>
<dbReference type="KEGG" id="ril:CRIB_1269"/>
<proteinExistence type="predicted"/>
<reference evidence="1 2" key="1">
    <citation type="submission" date="2014-04" db="EMBL/GenBank/DDBJ databases">
        <authorList>
            <person name="Hornung B.V."/>
        </authorList>
    </citation>
    <scope>NUCLEOTIDE SEQUENCE [LARGE SCALE GENOMIC DNA]</scope>
    <source>
        <strain evidence="1 2">CRIB</strain>
    </source>
</reference>
<dbReference type="EMBL" id="LN555523">
    <property type="protein sequence ID" value="CED93879.1"/>
    <property type="molecule type" value="Genomic_DNA"/>
</dbReference>
<name>A0A1V1I170_9FIRM</name>